<evidence type="ECO:0000256" key="1">
    <source>
        <dbReference type="ARBA" id="ARBA00022741"/>
    </source>
</evidence>
<dbReference type="Pfam" id="PF19306">
    <property type="entry name" value="WHD_Lhr"/>
    <property type="match status" value="1"/>
</dbReference>
<evidence type="ECO:0000256" key="8">
    <source>
        <dbReference type="ARBA" id="ARBA00023235"/>
    </source>
</evidence>
<dbReference type="PIRSF" id="PIRSF037307">
    <property type="entry name" value="Lhr-like_helic_prd"/>
    <property type="match status" value="1"/>
</dbReference>
<dbReference type="InterPro" id="IPR026362">
    <property type="entry name" value="DEXH_lig_assoc"/>
</dbReference>
<dbReference type="Pfam" id="PF00271">
    <property type="entry name" value="Helicase_C"/>
    <property type="match status" value="1"/>
</dbReference>
<dbReference type="InterPro" id="IPR052511">
    <property type="entry name" value="ATP-dep_Helicase"/>
</dbReference>
<dbReference type="PROSITE" id="PS51194">
    <property type="entry name" value="HELICASE_CTER"/>
    <property type="match status" value="1"/>
</dbReference>
<dbReference type="NCBIfam" id="TIGR04121">
    <property type="entry name" value="DEXH_lig_assoc"/>
    <property type="match status" value="1"/>
</dbReference>
<evidence type="ECO:0000256" key="7">
    <source>
        <dbReference type="ARBA" id="ARBA00023204"/>
    </source>
</evidence>
<evidence type="ECO:0000256" key="6">
    <source>
        <dbReference type="ARBA" id="ARBA00023125"/>
    </source>
</evidence>
<dbReference type="HOGENOM" id="CLU_002025_0_1_4"/>
<dbReference type="InterPro" id="IPR027417">
    <property type="entry name" value="P-loop_NTPase"/>
</dbReference>
<dbReference type="InterPro" id="IPR011545">
    <property type="entry name" value="DEAD/DEAH_box_helicase_dom"/>
</dbReference>
<organism evidence="12 13">
    <name type="scientific">Ramlibacter tataouinensis (strain ATCC BAA-407 / DSM 14655 / LMG 21543 / TTB310)</name>
    <dbReference type="NCBI Taxonomy" id="365046"/>
    <lineage>
        <taxon>Bacteria</taxon>
        <taxon>Pseudomonadati</taxon>
        <taxon>Pseudomonadota</taxon>
        <taxon>Betaproteobacteria</taxon>
        <taxon>Burkholderiales</taxon>
        <taxon>Comamonadaceae</taxon>
        <taxon>Ramlibacter</taxon>
    </lineage>
</organism>
<dbReference type="PATRIC" id="fig|365046.3.peg.3160"/>
<dbReference type="Pfam" id="PF08494">
    <property type="entry name" value="DEAD_assoc"/>
    <property type="match status" value="1"/>
</dbReference>
<dbReference type="PROSITE" id="PS51192">
    <property type="entry name" value="HELICASE_ATP_BIND_1"/>
    <property type="match status" value="1"/>
</dbReference>
<dbReference type="SMART" id="SM00490">
    <property type="entry name" value="HELICc"/>
    <property type="match status" value="1"/>
</dbReference>
<reference evidence="13" key="1">
    <citation type="submission" date="2006-01" db="EMBL/GenBank/DDBJ databases">
        <title>Genome of the cyst-dividing bacterium Ramlibacter tataouinensis.</title>
        <authorList>
            <person name="Barakat M."/>
            <person name="Ortet P."/>
            <person name="De Luca G."/>
            <person name="Jourlin-Castelli C."/>
            <person name="Ansaldi M."/>
            <person name="Py B."/>
            <person name="Fichant G."/>
            <person name="Coutinho P."/>
            <person name="Voulhoux R."/>
            <person name="Bastien O."/>
            <person name="Roy S."/>
            <person name="Marechal E."/>
            <person name="Henrissat B."/>
            <person name="Quentin Y."/>
            <person name="Noirot P."/>
            <person name="Filloux A."/>
            <person name="Mejean V."/>
            <person name="DuBow M."/>
            <person name="Barras F."/>
            <person name="Heulin T."/>
        </authorList>
    </citation>
    <scope>NUCLEOTIDE SEQUENCE [LARGE SCALE GENOMIC DNA]</scope>
    <source>
        <strain evidence="13">ATCC BAA-407 / DSM 14655 / LMG 21543 / TTB310</strain>
    </source>
</reference>
<keyword evidence="3" id="KW-0378">Hydrolase</keyword>
<dbReference type="RefSeq" id="WP_013902433.1">
    <property type="nucleotide sequence ID" value="NC_015677.1"/>
</dbReference>
<keyword evidence="7" id="KW-0234">DNA repair</keyword>
<keyword evidence="13" id="KW-1185">Reference proteome</keyword>
<dbReference type="GO" id="GO:0016887">
    <property type="term" value="F:ATP hydrolysis activity"/>
    <property type="evidence" value="ECO:0007669"/>
    <property type="project" value="TreeGrafter"/>
</dbReference>
<dbReference type="GO" id="GO:0004386">
    <property type="term" value="F:helicase activity"/>
    <property type="evidence" value="ECO:0007669"/>
    <property type="project" value="UniProtKB-KW"/>
</dbReference>
<evidence type="ECO:0000313" key="12">
    <source>
        <dbReference type="EMBL" id="AEG94202.1"/>
    </source>
</evidence>
<dbReference type="OrthoDB" id="9815222at2"/>
<evidence type="ECO:0000313" key="13">
    <source>
        <dbReference type="Proteomes" id="UP000008385"/>
    </source>
</evidence>
<dbReference type="EMBL" id="CP000245">
    <property type="protein sequence ID" value="AEG94202.1"/>
    <property type="molecule type" value="Genomic_DNA"/>
</dbReference>
<dbReference type="InterPro" id="IPR017170">
    <property type="entry name" value="Lhr-like"/>
</dbReference>
<evidence type="ECO:0000259" key="10">
    <source>
        <dbReference type="PROSITE" id="PS51192"/>
    </source>
</evidence>
<feature type="domain" description="Helicase C-terminal" evidence="11">
    <location>
        <begin position="248"/>
        <end position="407"/>
    </location>
</feature>
<dbReference type="InterPro" id="IPR014001">
    <property type="entry name" value="Helicase_ATP-bd"/>
</dbReference>
<evidence type="ECO:0000256" key="4">
    <source>
        <dbReference type="ARBA" id="ARBA00022806"/>
    </source>
</evidence>
<evidence type="ECO:0000256" key="3">
    <source>
        <dbReference type="ARBA" id="ARBA00022801"/>
    </source>
</evidence>
<dbReference type="InterPro" id="IPR001650">
    <property type="entry name" value="Helicase_C-like"/>
</dbReference>
<keyword evidence="5" id="KW-0067">ATP-binding</keyword>
<dbReference type="Pfam" id="PF00270">
    <property type="entry name" value="DEAD"/>
    <property type="match status" value="1"/>
</dbReference>
<dbReference type="eggNOG" id="COG1201">
    <property type="taxonomic scope" value="Bacteria"/>
</dbReference>
<evidence type="ECO:0000256" key="2">
    <source>
        <dbReference type="ARBA" id="ARBA00022763"/>
    </source>
</evidence>
<dbReference type="SMART" id="SM00487">
    <property type="entry name" value="DEXDc"/>
    <property type="match status" value="1"/>
</dbReference>
<accession>F5XWQ8</accession>
<keyword evidence="2" id="KW-0227">DNA damage</keyword>
<gene>
    <name evidence="12" type="primary">lhr</name>
    <name evidence="12" type="ordered locus">Rta_30920</name>
</gene>
<name>F5XWQ8_RAMTT</name>
<evidence type="ECO:0000256" key="5">
    <source>
        <dbReference type="ARBA" id="ARBA00022840"/>
    </source>
</evidence>
<keyword evidence="8" id="KW-0413">Isomerase</keyword>
<protein>
    <submittedName>
        <fullName evidence="12">Candidate large helicase-related protein</fullName>
    </submittedName>
</protein>
<evidence type="ECO:0000259" key="11">
    <source>
        <dbReference type="PROSITE" id="PS51194"/>
    </source>
</evidence>
<sequence>MGAPLSPATTWLAGRGWTPFDFQRAVWDAIAGGQSGLLHATTGAGKTYAVWLGMLDALLRAHPPGREAQPLRVVWLTPMRALASDTAKALAEPLRDLAPMWTLGLRTGDTASAERTRQDRRFPTVLVTTPESLTLMLTREKASEELATVAHVVVDEWHELIGSKRGVQVQLALARLRRLQPGLVTWGLSATLGNLEQAAQVLCGPQAGAPAALVRGRVDKTLVIDTLVPPDPGKYSWAGHLGARMQLPVVQEIEKSGTTLVFTNVRSQAEIWYQLLLQARPDWAGEVALHHGSMDKAAREWVEEGLKAGRLRAVVATSSLDLGVDFLPVERVLQIGSAKGVARMMQRAGRSGHAPGRVSRITLVPTHTLELVEAAAARRAAQEGRIESRESPRKPLDVLVQHIVTVALGGGFRDEALFEEVRTAWAFRDLTREEFDWALAFCERGGQSLNAYPDYHRIARDEAGVWRVPDRGIAKRHRLGIGTIVSDASMQVKYLSGGSIGTIEEGFIARLRKGDCFFFAGRLLEFVRVQDMAAYVKKAAGKKGTVPTWQGSKMALSTELGDAVLEMMQAAARGEFEGPELQAARPMLEMQARLSRLPTPATLLVESLRSREGQHLYVHPFAGRHVHLGLASLLAWRLARERPGTFSLSVNDYGFELVSAEPFDLEPVTSRAVFATGDLLHDVLASLNSSELAQRRFREIARIAGLVFSGYPGQPKSMKQLQASSGLFFEVFRKYDRGNLLLTQAETEVLSQELEISRLAATLERVRGRTLEFVELRHPSPMSLPLMVERFREKLTTEQLSTRLDRILRDAERAGG</sequence>
<dbReference type="GO" id="GO:0005524">
    <property type="term" value="F:ATP binding"/>
    <property type="evidence" value="ECO:0007669"/>
    <property type="project" value="UniProtKB-KW"/>
</dbReference>
<dbReference type="AlphaFoldDB" id="F5XWQ8"/>
<dbReference type="Gene3D" id="3.40.50.300">
    <property type="entry name" value="P-loop containing nucleotide triphosphate hydrolases"/>
    <property type="match status" value="2"/>
</dbReference>
<dbReference type="PANTHER" id="PTHR47962">
    <property type="entry name" value="ATP-DEPENDENT HELICASE LHR-RELATED-RELATED"/>
    <property type="match status" value="1"/>
</dbReference>
<dbReference type="GO" id="GO:0003677">
    <property type="term" value="F:DNA binding"/>
    <property type="evidence" value="ECO:0007669"/>
    <property type="project" value="UniProtKB-KW"/>
</dbReference>
<dbReference type="PANTHER" id="PTHR47962:SF3">
    <property type="entry name" value="LARGE ATP-DEPENDENT HELICASE-RELATED PROTEIN"/>
    <property type="match status" value="1"/>
</dbReference>
<dbReference type="Proteomes" id="UP000008385">
    <property type="component" value="Chromosome"/>
</dbReference>
<dbReference type="KEGG" id="rta:Rta_30920"/>
<reference evidence="12 13" key="2">
    <citation type="journal article" date="2011" name="PLoS ONE">
        <title>The Cyst-Dividing Bacterium Ramlibacter tataouinensis TTB310 Genome Reveals a Well-Stocked Toolbox for Adaptation to a Desert Environment.</title>
        <authorList>
            <person name="De Luca G."/>
            <person name="Barakat M."/>
            <person name="Ortet P."/>
            <person name="Fochesato S."/>
            <person name="Jourlin-Castelli C."/>
            <person name="Ansaldi M."/>
            <person name="Py B."/>
            <person name="Fichant G."/>
            <person name="Coutinho P.M."/>
            <person name="Voulhoux R."/>
            <person name="Bastien O."/>
            <person name="Marechal E."/>
            <person name="Henrissat B."/>
            <person name="Quentin Y."/>
            <person name="Noirot P."/>
            <person name="Filloux A."/>
            <person name="Mejean V."/>
            <person name="Dubow M.S."/>
            <person name="Barras F."/>
            <person name="Barbe V."/>
            <person name="Weissenbach J."/>
            <person name="Mihalcescu I."/>
            <person name="Vermeglio A."/>
            <person name="Achouak W."/>
            <person name="Heulin T."/>
        </authorList>
    </citation>
    <scope>NUCLEOTIDE SEQUENCE [LARGE SCALE GENOMIC DNA]</scope>
    <source>
        <strain evidence="13">ATCC BAA-407 / DSM 14655 / LMG 21543 / TTB310</strain>
    </source>
</reference>
<dbReference type="STRING" id="365046.Rta_30920"/>
<dbReference type="GO" id="GO:0006281">
    <property type="term" value="P:DNA repair"/>
    <property type="evidence" value="ECO:0007669"/>
    <property type="project" value="UniProtKB-KW"/>
</dbReference>
<keyword evidence="1" id="KW-0547">Nucleotide-binding</keyword>
<proteinExistence type="inferred from homology"/>
<dbReference type="CDD" id="cd18796">
    <property type="entry name" value="SF2_C_LHR"/>
    <property type="match status" value="1"/>
</dbReference>
<feature type="domain" description="Helicase ATP-binding" evidence="10">
    <location>
        <begin position="27"/>
        <end position="210"/>
    </location>
</feature>
<keyword evidence="4 12" id="KW-0347">Helicase</keyword>
<keyword evidence="6" id="KW-0238">DNA-binding</keyword>
<dbReference type="InterPro" id="IPR045628">
    <property type="entry name" value="Lhr_WH_dom"/>
</dbReference>
<comment type="similarity">
    <text evidence="9">Belongs to the Lhr helicase family. Lhr-Core subfamily.</text>
</comment>
<dbReference type="SUPFAM" id="SSF52540">
    <property type="entry name" value="P-loop containing nucleoside triphosphate hydrolases"/>
    <property type="match status" value="1"/>
</dbReference>
<evidence type="ECO:0000256" key="9">
    <source>
        <dbReference type="ARBA" id="ARBA00093467"/>
    </source>
</evidence>
<dbReference type="InterPro" id="IPR013701">
    <property type="entry name" value="Lhr-like_DEAD/DEAH_assoc"/>
</dbReference>